<evidence type="ECO:0000256" key="1">
    <source>
        <dbReference type="SAM" id="MobiDB-lite"/>
    </source>
</evidence>
<dbReference type="EMBL" id="AYKW01000005">
    <property type="protein sequence ID" value="PIL34735.1"/>
    <property type="molecule type" value="Genomic_DNA"/>
</dbReference>
<proteinExistence type="predicted"/>
<evidence type="ECO:0000313" key="3">
    <source>
        <dbReference type="Proteomes" id="UP000230002"/>
    </source>
</evidence>
<name>A0A2G8SLT5_9APHY</name>
<reference evidence="2 3" key="1">
    <citation type="journal article" date="2015" name="Sci. Rep.">
        <title>Chromosome-level genome map provides insights into diverse defense mechanisms in the medicinal fungus Ganoderma sinense.</title>
        <authorList>
            <person name="Zhu Y."/>
            <person name="Xu J."/>
            <person name="Sun C."/>
            <person name="Zhou S."/>
            <person name="Xu H."/>
            <person name="Nelson D.R."/>
            <person name="Qian J."/>
            <person name="Song J."/>
            <person name="Luo H."/>
            <person name="Xiang L."/>
            <person name="Li Y."/>
            <person name="Xu Z."/>
            <person name="Ji A."/>
            <person name="Wang L."/>
            <person name="Lu S."/>
            <person name="Hayward A."/>
            <person name="Sun W."/>
            <person name="Li X."/>
            <person name="Schwartz D.C."/>
            <person name="Wang Y."/>
            <person name="Chen S."/>
        </authorList>
    </citation>
    <scope>NUCLEOTIDE SEQUENCE [LARGE SCALE GENOMIC DNA]</scope>
    <source>
        <strain evidence="2 3">ZZ0214-1</strain>
    </source>
</reference>
<feature type="region of interest" description="Disordered" evidence="1">
    <location>
        <begin position="236"/>
        <end position="279"/>
    </location>
</feature>
<keyword evidence="3" id="KW-1185">Reference proteome</keyword>
<protein>
    <submittedName>
        <fullName evidence="2">Uncharacterized protein</fullName>
    </submittedName>
</protein>
<dbReference type="OrthoDB" id="2803068at2759"/>
<dbReference type="AlphaFoldDB" id="A0A2G8SLT5"/>
<accession>A0A2G8SLT5</accession>
<comment type="caution">
    <text evidence="2">The sequence shown here is derived from an EMBL/GenBank/DDBJ whole genome shotgun (WGS) entry which is preliminary data.</text>
</comment>
<sequence>MAAVSCISLSDYTCGLHQRAPIYEATCSPCLVIGTAGAAIRIFAAYFADRIYRTHLCDFALDVDEHHDTRAAALAAKVRVIRNTARMLREMYARVHVGAHLLPPNHTCRPHLLPRPAILMPVPAPLPVHLSLLERVTRGQNSYVFTGTLTLPARHGTDDSAQSSEPELPVHVKFVPEYSVAAHRLLAAHTDPTSGAPRPLAPQLYWAGQVDIVPGLWMTVMETLVRWDADMPEDGVDGSEGFALPESRGGGGSRDVYWAAEQRRHTGGFEEDGDKSSGA</sequence>
<dbReference type="Proteomes" id="UP000230002">
    <property type="component" value="Unassembled WGS sequence"/>
</dbReference>
<evidence type="ECO:0000313" key="2">
    <source>
        <dbReference type="EMBL" id="PIL34735.1"/>
    </source>
</evidence>
<gene>
    <name evidence="2" type="ORF">GSI_03516</name>
</gene>
<organism evidence="2 3">
    <name type="scientific">Ganoderma sinense ZZ0214-1</name>
    <dbReference type="NCBI Taxonomy" id="1077348"/>
    <lineage>
        <taxon>Eukaryota</taxon>
        <taxon>Fungi</taxon>
        <taxon>Dikarya</taxon>
        <taxon>Basidiomycota</taxon>
        <taxon>Agaricomycotina</taxon>
        <taxon>Agaricomycetes</taxon>
        <taxon>Polyporales</taxon>
        <taxon>Polyporaceae</taxon>
        <taxon>Ganoderma</taxon>
    </lineage>
</organism>